<evidence type="ECO:0000256" key="11">
    <source>
        <dbReference type="PIRSR" id="PIRSR000429-1"/>
    </source>
</evidence>
<evidence type="ECO:0000256" key="5">
    <source>
        <dbReference type="ARBA" id="ARBA00022679"/>
    </source>
</evidence>
<keyword evidence="7" id="KW-0809">Transit peptide</keyword>
<evidence type="ECO:0000259" key="13">
    <source>
        <dbReference type="Pfam" id="PF00108"/>
    </source>
</evidence>
<dbReference type="InterPro" id="IPR020617">
    <property type="entry name" value="Thiolase_C"/>
</dbReference>
<dbReference type="PANTHER" id="PTHR18919:SF156">
    <property type="entry name" value="ACETYL-COA ACETYLTRANSFERASE, MITOCHONDRIAL"/>
    <property type="match status" value="1"/>
</dbReference>
<dbReference type="EMBL" id="JANTQA010000023">
    <property type="protein sequence ID" value="KAJ3444867.1"/>
    <property type="molecule type" value="Genomic_DNA"/>
</dbReference>
<dbReference type="InterPro" id="IPR020610">
    <property type="entry name" value="Thiolase_AS"/>
</dbReference>
<feature type="active site" description="Proton acceptor" evidence="11">
    <location>
        <position position="403"/>
    </location>
</feature>
<dbReference type="NCBIfam" id="TIGR01930">
    <property type="entry name" value="AcCoA-C-Actrans"/>
    <property type="match status" value="1"/>
</dbReference>
<dbReference type="GO" id="GO:0046872">
    <property type="term" value="F:metal ion binding"/>
    <property type="evidence" value="ECO:0007669"/>
    <property type="project" value="UniProtKB-KW"/>
</dbReference>
<sequence>MFSLTSKNNSLVRIPKGVSRFNTFSNVYIASAVRTPIGAFGGSLSKLSCVDLASAVMKEAISRTNIPKDQVDEVCFGHVLTAGAGQCPVRQATIKSGIPKSVPCTGVNKVCSSGLKAVHYGSQSIQLNQSDVVLCGGTESMSNVPYYIEKARFSGMKFGDKKLIDGMIKDGLWDSFNDFHMGFAGDLCAQNEKISRQELDDFAASSYKKAIKAQEEGLFANEIVPLIIKGRRGKETIVSMDEEPGRFNEKKLRALKPAFNRKTGSCTAGNSSSLNDGAAGLLLVNEKTLKKYSLKPLARILEFADFAHEPEKFTTAPTGAIKKLLKKARLTIEDIDSWEINEAFSVVSLAVANQLKIPLESINQFGGAVAMGHPIGCSGARILVTLLSVLNHTGGKRGVAAICNGGGGASSVLIERL</sequence>
<evidence type="ECO:0000313" key="15">
    <source>
        <dbReference type="EMBL" id="KAJ3444867.1"/>
    </source>
</evidence>
<feature type="active site" description="Proton acceptor" evidence="11">
    <location>
        <position position="373"/>
    </location>
</feature>
<evidence type="ECO:0000256" key="6">
    <source>
        <dbReference type="ARBA" id="ARBA00022723"/>
    </source>
</evidence>
<dbReference type="InterPro" id="IPR016039">
    <property type="entry name" value="Thiolase-like"/>
</dbReference>
<dbReference type="SUPFAM" id="SSF53901">
    <property type="entry name" value="Thiolase-like"/>
    <property type="match status" value="2"/>
</dbReference>
<keyword evidence="10 12" id="KW-0012">Acyltransferase</keyword>
<dbReference type="Gene3D" id="3.40.47.10">
    <property type="match status" value="1"/>
</dbReference>
<evidence type="ECO:0000313" key="16">
    <source>
        <dbReference type="Proteomes" id="UP001146793"/>
    </source>
</evidence>
<comment type="similarity">
    <text evidence="2 12">Belongs to the thiolase-like superfamily. Thiolase family.</text>
</comment>
<dbReference type="Proteomes" id="UP001146793">
    <property type="component" value="Unassembled WGS sequence"/>
</dbReference>
<keyword evidence="9" id="KW-0496">Mitochondrion</keyword>
<feature type="domain" description="Thiolase C-terminal" evidence="14">
    <location>
        <begin position="294"/>
        <end position="416"/>
    </location>
</feature>
<dbReference type="GO" id="GO:0005739">
    <property type="term" value="C:mitochondrion"/>
    <property type="evidence" value="ECO:0007669"/>
    <property type="project" value="UniProtKB-SubCell"/>
</dbReference>
<comment type="subunit">
    <text evidence="3">Homotetramer.</text>
</comment>
<name>A0AAV7ZSD7_9EUKA</name>
<evidence type="ECO:0000256" key="1">
    <source>
        <dbReference type="ARBA" id="ARBA00004173"/>
    </source>
</evidence>
<evidence type="ECO:0000256" key="2">
    <source>
        <dbReference type="ARBA" id="ARBA00010982"/>
    </source>
</evidence>
<dbReference type="PROSITE" id="PS00099">
    <property type="entry name" value="THIOLASE_3"/>
    <property type="match status" value="1"/>
</dbReference>
<evidence type="ECO:0000256" key="8">
    <source>
        <dbReference type="ARBA" id="ARBA00022958"/>
    </source>
</evidence>
<dbReference type="InterPro" id="IPR002155">
    <property type="entry name" value="Thiolase"/>
</dbReference>
<dbReference type="PROSITE" id="PS00737">
    <property type="entry name" value="THIOLASE_2"/>
    <property type="match status" value="1"/>
</dbReference>
<dbReference type="GO" id="GO:0006635">
    <property type="term" value="P:fatty acid beta-oxidation"/>
    <property type="evidence" value="ECO:0007669"/>
    <property type="project" value="TreeGrafter"/>
</dbReference>
<dbReference type="Pfam" id="PF00108">
    <property type="entry name" value="Thiolase_N"/>
    <property type="match status" value="1"/>
</dbReference>
<proteinExistence type="inferred from homology"/>
<dbReference type="InterPro" id="IPR020616">
    <property type="entry name" value="Thiolase_N"/>
</dbReference>
<keyword evidence="5 12" id="KW-0808">Transferase</keyword>
<keyword evidence="6" id="KW-0479">Metal-binding</keyword>
<dbReference type="FunFam" id="3.40.47.10:FF:000007">
    <property type="entry name" value="acetyl-CoA acetyltransferase, mitochondrial"/>
    <property type="match status" value="1"/>
</dbReference>
<dbReference type="InterPro" id="IPR020615">
    <property type="entry name" value="Thiolase_acyl_enz_int_AS"/>
</dbReference>
<dbReference type="PROSITE" id="PS00098">
    <property type="entry name" value="THIOLASE_1"/>
    <property type="match status" value="1"/>
</dbReference>
<accession>A0AAV7ZSD7</accession>
<evidence type="ECO:0000256" key="9">
    <source>
        <dbReference type="ARBA" id="ARBA00023128"/>
    </source>
</evidence>
<evidence type="ECO:0000256" key="12">
    <source>
        <dbReference type="RuleBase" id="RU003557"/>
    </source>
</evidence>
<gene>
    <name evidence="15" type="ORF">M0812_10728</name>
</gene>
<evidence type="ECO:0000256" key="10">
    <source>
        <dbReference type="ARBA" id="ARBA00023315"/>
    </source>
</evidence>
<evidence type="ECO:0000256" key="4">
    <source>
        <dbReference type="ARBA" id="ARBA00012705"/>
    </source>
</evidence>
<dbReference type="PIRSF" id="PIRSF000429">
    <property type="entry name" value="Ac-CoA_Ac_transf"/>
    <property type="match status" value="1"/>
</dbReference>
<organism evidence="15 16">
    <name type="scientific">Anaeramoeba flamelloides</name>
    <dbReference type="NCBI Taxonomy" id="1746091"/>
    <lineage>
        <taxon>Eukaryota</taxon>
        <taxon>Metamonada</taxon>
        <taxon>Anaeramoebidae</taxon>
        <taxon>Anaeramoeba</taxon>
    </lineage>
</organism>
<dbReference type="PANTHER" id="PTHR18919">
    <property type="entry name" value="ACETYL-COA C-ACYLTRANSFERASE"/>
    <property type="match status" value="1"/>
</dbReference>
<feature type="active site" description="Acyl-thioester intermediate" evidence="11">
    <location>
        <position position="111"/>
    </location>
</feature>
<comment type="subcellular location">
    <subcellularLocation>
        <location evidence="1">Mitochondrion</location>
    </subcellularLocation>
</comment>
<reference evidence="15" key="1">
    <citation type="submission" date="2022-08" db="EMBL/GenBank/DDBJ databases">
        <title>Novel sulphate-reducing endosymbionts in the free-living metamonad Anaeramoeba.</title>
        <authorList>
            <person name="Jerlstrom-Hultqvist J."/>
            <person name="Cepicka I."/>
            <person name="Gallot-Lavallee L."/>
            <person name="Salas-Leiva D."/>
            <person name="Curtis B.A."/>
            <person name="Zahonova K."/>
            <person name="Pipaliya S."/>
            <person name="Dacks J."/>
            <person name="Roger A.J."/>
        </authorList>
    </citation>
    <scope>NUCLEOTIDE SEQUENCE</scope>
    <source>
        <strain evidence="15">Busselton2</strain>
    </source>
</reference>
<dbReference type="AlphaFoldDB" id="A0AAV7ZSD7"/>
<dbReference type="Pfam" id="PF02803">
    <property type="entry name" value="Thiolase_C"/>
    <property type="match status" value="1"/>
</dbReference>
<evidence type="ECO:0000256" key="7">
    <source>
        <dbReference type="ARBA" id="ARBA00022946"/>
    </source>
</evidence>
<keyword evidence="8" id="KW-0630">Potassium</keyword>
<dbReference type="InterPro" id="IPR020613">
    <property type="entry name" value="Thiolase_CS"/>
</dbReference>
<dbReference type="GO" id="GO:0003985">
    <property type="term" value="F:acetyl-CoA C-acetyltransferase activity"/>
    <property type="evidence" value="ECO:0007669"/>
    <property type="project" value="UniProtKB-EC"/>
</dbReference>
<feature type="domain" description="Thiolase N-terminal" evidence="13">
    <location>
        <begin position="27"/>
        <end position="286"/>
    </location>
</feature>
<comment type="caution">
    <text evidence="15">The sequence shown here is derived from an EMBL/GenBank/DDBJ whole genome shotgun (WGS) entry which is preliminary data.</text>
</comment>
<evidence type="ECO:0000259" key="14">
    <source>
        <dbReference type="Pfam" id="PF02803"/>
    </source>
</evidence>
<evidence type="ECO:0000256" key="3">
    <source>
        <dbReference type="ARBA" id="ARBA00011881"/>
    </source>
</evidence>
<dbReference type="EC" id="2.3.1.9" evidence="4"/>
<dbReference type="CDD" id="cd00751">
    <property type="entry name" value="thiolase"/>
    <property type="match status" value="1"/>
</dbReference>
<protein>
    <recommendedName>
        <fullName evidence="4">acetyl-CoA C-acetyltransferase</fullName>
        <ecNumber evidence="4">2.3.1.9</ecNumber>
    </recommendedName>
</protein>